<organism evidence="1">
    <name type="scientific">marine sediment metagenome</name>
    <dbReference type="NCBI Taxonomy" id="412755"/>
    <lineage>
        <taxon>unclassified sequences</taxon>
        <taxon>metagenomes</taxon>
        <taxon>ecological metagenomes</taxon>
    </lineage>
</organism>
<dbReference type="EMBL" id="LAZR01045541">
    <property type="protein sequence ID" value="KKK98632.1"/>
    <property type="molecule type" value="Genomic_DNA"/>
</dbReference>
<dbReference type="AlphaFoldDB" id="A0A0F8ZXG9"/>
<evidence type="ECO:0000313" key="1">
    <source>
        <dbReference type="EMBL" id="KKK98632.1"/>
    </source>
</evidence>
<sequence length="144" mass="16131">MAKKSLIDLDIVIDTKSAKKLQKQFTGAIWAATLATIKRLLVRAEDATLITQYTQTAKPAKPTGSTYIRTFRLQRSSERRITHRPLPVEGIWEAKTQYASMVIGLAADQAPIHAGRWPALELAIDQVNANAQKDFDEEVERLTK</sequence>
<protein>
    <submittedName>
        <fullName evidence="1">Uncharacterized protein</fullName>
    </submittedName>
</protein>
<gene>
    <name evidence="1" type="ORF">LCGC14_2640820</name>
</gene>
<name>A0A0F8ZXG9_9ZZZZ</name>
<accession>A0A0F8ZXG9</accession>
<reference evidence="1" key="1">
    <citation type="journal article" date="2015" name="Nature">
        <title>Complex archaea that bridge the gap between prokaryotes and eukaryotes.</title>
        <authorList>
            <person name="Spang A."/>
            <person name="Saw J.H."/>
            <person name="Jorgensen S.L."/>
            <person name="Zaremba-Niedzwiedzka K."/>
            <person name="Martijn J."/>
            <person name="Lind A.E."/>
            <person name="van Eijk R."/>
            <person name="Schleper C."/>
            <person name="Guy L."/>
            <person name="Ettema T.J."/>
        </authorList>
    </citation>
    <scope>NUCLEOTIDE SEQUENCE</scope>
</reference>
<comment type="caution">
    <text evidence="1">The sequence shown here is derived from an EMBL/GenBank/DDBJ whole genome shotgun (WGS) entry which is preliminary data.</text>
</comment>
<proteinExistence type="predicted"/>